<gene>
    <name evidence="1" type="ORF">M569_07271</name>
</gene>
<accession>S8CL88</accession>
<feature type="non-terminal residue" evidence="1">
    <location>
        <position position="1"/>
    </location>
</feature>
<dbReference type="AlphaFoldDB" id="S8CL88"/>
<dbReference type="OrthoDB" id="341421at2759"/>
<dbReference type="Proteomes" id="UP000015453">
    <property type="component" value="Unassembled WGS sequence"/>
</dbReference>
<proteinExistence type="predicted"/>
<name>S8CL88_9LAMI</name>
<keyword evidence="2" id="KW-1185">Reference proteome</keyword>
<comment type="caution">
    <text evidence="1">The sequence shown here is derived from an EMBL/GenBank/DDBJ whole genome shotgun (WGS) entry which is preliminary data.</text>
</comment>
<sequence>DSVFDVADIDVVESEEDGSENRDRSCCHMVRGAWFSNDHGMLHYGLPSPLLDHLRRARNPVLQLYPTITKELLESEAALLGDLISTFRGTMDALVDDGSETGNWDVKIAMEFKALQKRIVSSILAVCNGGLRLLESEFINFT</sequence>
<reference evidence="1 2" key="1">
    <citation type="journal article" date="2013" name="BMC Genomics">
        <title>The miniature genome of a carnivorous plant Genlisea aurea contains a low number of genes and short non-coding sequences.</title>
        <authorList>
            <person name="Leushkin E.V."/>
            <person name="Sutormin R.A."/>
            <person name="Nabieva E.R."/>
            <person name="Penin A.A."/>
            <person name="Kondrashov A.S."/>
            <person name="Logacheva M.D."/>
        </authorList>
    </citation>
    <scope>NUCLEOTIDE SEQUENCE [LARGE SCALE GENOMIC DNA]</scope>
</reference>
<feature type="non-terminal residue" evidence="1">
    <location>
        <position position="142"/>
    </location>
</feature>
<evidence type="ECO:0000313" key="1">
    <source>
        <dbReference type="EMBL" id="EPS67505.1"/>
    </source>
</evidence>
<organism evidence="1 2">
    <name type="scientific">Genlisea aurea</name>
    <dbReference type="NCBI Taxonomy" id="192259"/>
    <lineage>
        <taxon>Eukaryota</taxon>
        <taxon>Viridiplantae</taxon>
        <taxon>Streptophyta</taxon>
        <taxon>Embryophyta</taxon>
        <taxon>Tracheophyta</taxon>
        <taxon>Spermatophyta</taxon>
        <taxon>Magnoliopsida</taxon>
        <taxon>eudicotyledons</taxon>
        <taxon>Gunneridae</taxon>
        <taxon>Pentapetalae</taxon>
        <taxon>asterids</taxon>
        <taxon>lamiids</taxon>
        <taxon>Lamiales</taxon>
        <taxon>Lentibulariaceae</taxon>
        <taxon>Genlisea</taxon>
    </lineage>
</organism>
<protein>
    <submittedName>
        <fullName evidence="1">Uncharacterized protein</fullName>
    </submittedName>
</protein>
<evidence type="ECO:0000313" key="2">
    <source>
        <dbReference type="Proteomes" id="UP000015453"/>
    </source>
</evidence>
<dbReference type="EMBL" id="AUSU01003081">
    <property type="protein sequence ID" value="EPS67505.1"/>
    <property type="molecule type" value="Genomic_DNA"/>
</dbReference>